<keyword evidence="2" id="KW-0378">Hydrolase</keyword>
<reference evidence="2" key="1">
    <citation type="journal article" date="2015" name="ISME J.">
        <title>Draft Genome Sequence of Streptomyces incarnatus NRRL8089, which Produces the Nucleoside Antibiotic Sinefungin.</title>
        <authorList>
            <person name="Oshima K."/>
            <person name="Hattori M."/>
            <person name="Shimizu H."/>
            <person name="Fukuda K."/>
            <person name="Nemoto M."/>
            <person name="Inagaki K."/>
            <person name="Tamura T."/>
        </authorList>
    </citation>
    <scope>NUCLEOTIDE SEQUENCE</scope>
    <source>
        <strain evidence="2">FACHB-1375</strain>
    </source>
</reference>
<evidence type="ECO:0000313" key="2">
    <source>
        <dbReference type="EMBL" id="MBD2185850.1"/>
    </source>
</evidence>
<name>A0A926VLA9_9CYAN</name>
<reference evidence="2" key="2">
    <citation type="submission" date="2020-08" db="EMBL/GenBank/DDBJ databases">
        <authorList>
            <person name="Chen M."/>
            <person name="Teng W."/>
            <person name="Zhao L."/>
            <person name="Hu C."/>
            <person name="Zhou Y."/>
            <person name="Han B."/>
            <person name="Song L."/>
            <person name="Shu W."/>
        </authorList>
    </citation>
    <scope>NUCLEOTIDE SEQUENCE</scope>
    <source>
        <strain evidence="2">FACHB-1375</strain>
    </source>
</reference>
<keyword evidence="3" id="KW-1185">Reference proteome</keyword>
<evidence type="ECO:0000313" key="3">
    <source>
        <dbReference type="Proteomes" id="UP000641646"/>
    </source>
</evidence>
<sequence>MVETIQSQDITFDQLIKNFDLERTNDDRFFLEWQDDLPELTDLEKQTLDEVKADYLHLSRYTILEPIVKMVVLGPLLRLAGFYRPPFYITAEKSVKISSEDDGTIVTGRLDLLVFKPSFWVLAIEAKSVKYSVEAGIPQALAYMLGNPNSEKPAFGFVSNGPEFKFLKLTKQGKPKYAESYPFALQRGDDLYTVVSVLKRLAQLLGE</sequence>
<dbReference type="EMBL" id="JACJPW010000146">
    <property type="protein sequence ID" value="MBD2185850.1"/>
    <property type="molecule type" value="Genomic_DNA"/>
</dbReference>
<dbReference type="GO" id="GO:0009307">
    <property type="term" value="P:DNA restriction-modification system"/>
    <property type="evidence" value="ECO:0007669"/>
    <property type="project" value="UniProtKB-KW"/>
</dbReference>
<dbReference type="InterPro" id="IPR007409">
    <property type="entry name" value="Restrct_endonuc_type1_HsdR_N"/>
</dbReference>
<dbReference type="Pfam" id="PF04313">
    <property type="entry name" value="HSDR_N"/>
    <property type="match status" value="1"/>
</dbReference>
<feature type="domain" description="Restriction endonuclease type I HsdR N-terminal" evidence="1">
    <location>
        <begin position="44"/>
        <end position="172"/>
    </location>
</feature>
<accession>A0A926VLA9</accession>
<organism evidence="2 3">
    <name type="scientific">Aerosakkonema funiforme FACHB-1375</name>
    <dbReference type="NCBI Taxonomy" id="2949571"/>
    <lineage>
        <taxon>Bacteria</taxon>
        <taxon>Bacillati</taxon>
        <taxon>Cyanobacteriota</taxon>
        <taxon>Cyanophyceae</taxon>
        <taxon>Oscillatoriophycideae</taxon>
        <taxon>Aerosakkonematales</taxon>
        <taxon>Aerosakkonemataceae</taxon>
        <taxon>Aerosakkonema</taxon>
    </lineage>
</organism>
<dbReference type="AlphaFoldDB" id="A0A926VLA9"/>
<evidence type="ECO:0000259" key="1">
    <source>
        <dbReference type="Pfam" id="PF04313"/>
    </source>
</evidence>
<proteinExistence type="predicted"/>
<dbReference type="GO" id="GO:0003677">
    <property type="term" value="F:DNA binding"/>
    <property type="evidence" value="ECO:0007669"/>
    <property type="project" value="UniProtKB-KW"/>
</dbReference>
<dbReference type="Proteomes" id="UP000641646">
    <property type="component" value="Unassembled WGS sequence"/>
</dbReference>
<gene>
    <name evidence="2" type="ORF">H6G03_33130</name>
</gene>
<dbReference type="Gene3D" id="3.90.1570.30">
    <property type="match status" value="1"/>
</dbReference>
<dbReference type="RefSeq" id="WP_190474564.1">
    <property type="nucleotide sequence ID" value="NZ_JACJPW010000146.1"/>
</dbReference>
<comment type="caution">
    <text evidence="2">The sequence shown here is derived from an EMBL/GenBank/DDBJ whole genome shotgun (WGS) entry which is preliminary data.</text>
</comment>
<keyword evidence="2" id="KW-0540">Nuclease</keyword>
<dbReference type="GO" id="GO:0005524">
    <property type="term" value="F:ATP binding"/>
    <property type="evidence" value="ECO:0007669"/>
    <property type="project" value="UniProtKB-KW"/>
</dbReference>
<keyword evidence="2" id="KW-0255">Endonuclease</keyword>
<protein>
    <submittedName>
        <fullName evidence="2">Restriction endonuclease subunit R</fullName>
    </submittedName>
</protein>
<dbReference type="GO" id="GO:0009035">
    <property type="term" value="F:type I site-specific deoxyribonuclease activity"/>
    <property type="evidence" value="ECO:0007669"/>
    <property type="project" value="UniProtKB-EC"/>
</dbReference>